<feature type="domain" description="PDZ" evidence="4">
    <location>
        <begin position="39"/>
        <end position="96"/>
    </location>
</feature>
<dbReference type="GO" id="GO:0005737">
    <property type="term" value="C:cytoplasm"/>
    <property type="evidence" value="ECO:0007669"/>
    <property type="project" value="UniProtKB-SubCell"/>
</dbReference>
<accession>A0A4C1XUA9</accession>
<name>A0A4C1XUA9_EUMVA</name>
<proteinExistence type="predicted"/>
<dbReference type="GO" id="GO:0098887">
    <property type="term" value="P:neurotransmitter receptor transport, endosome to postsynaptic membrane"/>
    <property type="evidence" value="ECO:0007669"/>
    <property type="project" value="TreeGrafter"/>
</dbReference>
<evidence type="ECO:0000259" key="4">
    <source>
        <dbReference type="PROSITE" id="PS50106"/>
    </source>
</evidence>
<dbReference type="SMART" id="SM00228">
    <property type="entry name" value="PDZ"/>
    <property type="match status" value="2"/>
</dbReference>
<evidence type="ECO:0000313" key="5">
    <source>
        <dbReference type="EMBL" id="GBP65779.1"/>
    </source>
</evidence>
<feature type="domain" description="PDZ" evidence="4">
    <location>
        <begin position="113"/>
        <end position="181"/>
    </location>
</feature>
<sequence length="354" mass="38604">MASTFIPLNISNPIRDRAVLSSHTRRMRTGRSEPGVAPVVAGFTADSAALETDRLAPGDRICSINGIATARLTNDEVLRLLDNVEERASLEVEYYMPDYASQNSLYVTTKLAEVPLEKINGSLGITIRGGVPEAAADLVLDSRALAAPPLVVTHVRAGGAAYRTSRIKPGDRLLKVDHRTIPADGAVVLRYFDLAHVRCRSYESLDKISLTNKTLSEVHQILQTCPQVTSLTIEYDISVMESVKLATGPLLVEIERPCNEDLGLFLSNQRYSDDCYSSGSDTYQRVGACHAIFIDSILPASISDSIVVSASMLLKFETRARGRARPGQLLVGQWFVVRALLRGLPKLRALAGKE</sequence>
<comment type="subcellular location">
    <subcellularLocation>
        <location evidence="1">Cytoplasm</location>
    </subcellularLocation>
</comment>
<dbReference type="InterPro" id="IPR036034">
    <property type="entry name" value="PDZ_sf"/>
</dbReference>
<evidence type="ECO:0000256" key="2">
    <source>
        <dbReference type="ARBA" id="ARBA00022490"/>
    </source>
</evidence>
<reference evidence="5 6" key="1">
    <citation type="journal article" date="2019" name="Commun. Biol.">
        <title>The bagworm genome reveals a unique fibroin gene that provides high tensile strength.</title>
        <authorList>
            <person name="Kono N."/>
            <person name="Nakamura H."/>
            <person name="Ohtoshi R."/>
            <person name="Tomita M."/>
            <person name="Numata K."/>
            <person name="Arakawa K."/>
        </authorList>
    </citation>
    <scope>NUCLEOTIDE SEQUENCE [LARGE SCALE GENOMIC DNA]</scope>
</reference>
<comment type="caution">
    <text evidence="5">The sequence shown here is derived from an EMBL/GenBank/DDBJ whole genome shotgun (WGS) entry which is preliminary data.</text>
</comment>
<dbReference type="PROSITE" id="PS50106">
    <property type="entry name" value="PDZ"/>
    <property type="match status" value="2"/>
</dbReference>
<evidence type="ECO:0000256" key="3">
    <source>
        <dbReference type="ARBA" id="ARBA00022737"/>
    </source>
</evidence>
<evidence type="ECO:0000256" key="1">
    <source>
        <dbReference type="ARBA" id="ARBA00004496"/>
    </source>
</evidence>
<dbReference type="PANTHER" id="PTHR46227">
    <property type="entry name" value="GLUTAMATE RECEPTOR-INTERACTING PROTEIN GRIP"/>
    <property type="match status" value="1"/>
</dbReference>
<dbReference type="Proteomes" id="UP000299102">
    <property type="component" value="Unassembled WGS sequence"/>
</dbReference>
<dbReference type="Pfam" id="PF00595">
    <property type="entry name" value="PDZ"/>
    <property type="match status" value="1"/>
</dbReference>
<dbReference type="InterPro" id="IPR043545">
    <property type="entry name" value="GRIP1/2"/>
</dbReference>
<dbReference type="OrthoDB" id="75502at2759"/>
<organism evidence="5 6">
    <name type="scientific">Eumeta variegata</name>
    <name type="common">Bagworm moth</name>
    <name type="synonym">Eumeta japonica</name>
    <dbReference type="NCBI Taxonomy" id="151549"/>
    <lineage>
        <taxon>Eukaryota</taxon>
        <taxon>Metazoa</taxon>
        <taxon>Ecdysozoa</taxon>
        <taxon>Arthropoda</taxon>
        <taxon>Hexapoda</taxon>
        <taxon>Insecta</taxon>
        <taxon>Pterygota</taxon>
        <taxon>Neoptera</taxon>
        <taxon>Endopterygota</taxon>
        <taxon>Lepidoptera</taxon>
        <taxon>Glossata</taxon>
        <taxon>Ditrysia</taxon>
        <taxon>Tineoidea</taxon>
        <taxon>Psychidae</taxon>
        <taxon>Oiketicinae</taxon>
        <taxon>Eumeta</taxon>
    </lineage>
</organism>
<dbReference type="AlphaFoldDB" id="A0A4C1XUA9"/>
<keyword evidence="5" id="KW-0675">Receptor</keyword>
<gene>
    <name evidence="5" type="primary">GRIP1</name>
    <name evidence="5" type="ORF">EVAR_30837_1</name>
</gene>
<keyword evidence="6" id="KW-1185">Reference proteome</keyword>
<dbReference type="STRING" id="151549.A0A4C1XUA9"/>
<dbReference type="PANTHER" id="PTHR46227:SF2">
    <property type="entry name" value="FI03335P"/>
    <property type="match status" value="1"/>
</dbReference>
<keyword evidence="2" id="KW-0963">Cytoplasm</keyword>
<evidence type="ECO:0000313" key="6">
    <source>
        <dbReference type="Proteomes" id="UP000299102"/>
    </source>
</evidence>
<protein>
    <submittedName>
        <fullName evidence="5">Glutamate receptor-interacting protein 1</fullName>
    </submittedName>
</protein>
<dbReference type="EMBL" id="BGZK01000939">
    <property type="protein sequence ID" value="GBP65779.1"/>
    <property type="molecule type" value="Genomic_DNA"/>
</dbReference>
<dbReference type="SUPFAM" id="SSF50156">
    <property type="entry name" value="PDZ domain-like"/>
    <property type="match status" value="2"/>
</dbReference>
<keyword evidence="3" id="KW-0677">Repeat</keyword>
<dbReference type="Gene3D" id="2.30.42.10">
    <property type="match status" value="2"/>
</dbReference>
<dbReference type="InterPro" id="IPR001478">
    <property type="entry name" value="PDZ"/>
</dbReference>